<dbReference type="AlphaFoldDB" id="A0AAW8Z538"/>
<reference evidence="1" key="1">
    <citation type="submission" date="2023-10" db="EMBL/GenBank/DDBJ databases">
        <authorList>
            <person name="Sykes E.M.E."/>
            <person name="Khan I.U.H."/>
            <person name="Kumar A."/>
        </authorList>
    </citation>
    <scope>NUCLEOTIDE SEQUENCE</scope>
    <source>
        <strain evidence="1">IK5</strain>
    </source>
</reference>
<dbReference type="EMBL" id="JAWJYY010000001">
    <property type="protein sequence ID" value="MDV4315416.1"/>
    <property type="molecule type" value="Genomic_DNA"/>
</dbReference>
<evidence type="ECO:0000313" key="1">
    <source>
        <dbReference type="EMBL" id="MDV4315416.1"/>
    </source>
</evidence>
<sequence>MAFKSFSLLKSKLSPVLTVETQTSSFFSGISSTLSNWFGQLTSPSTPTLDSLLQSLLSGNSLDSSSLSNLISQFTGSNSGSLDISSLINQLTQANGGQF</sequence>
<comment type="caution">
    <text evidence="1">The sequence shown here is derived from an EMBL/GenBank/DDBJ whole genome shotgun (WGS) entry which is preliminary data.</text>
</comment>
<name>A0AAW8Z538_9GAMM</name>
<evidence type="ECO:0000313" key="2">
    <source>
        <dbReference type="Proteomes" id="UP001284654"/>
    </source>
</evidence>
<dbReference type="Proteomes" id="UP001284654">
    <property type="component" value="Unassembled WGS sequence"/>
</dbReference>
<accession>A0AAW8Z538</accession>
<organism evidence="1 2">
    <name type="scientific">Acinetobacter indicus</name>
    <dbReference type="NCBI Taxonomy" id="756892"/>
    <lineage>
        <taxon>Bacteria</taxon>
        <taxon>Pseudomonadati</taxon>
        <taxon>Pseudomonadota</taxon>
        <taxon>Gammaproteobacteria</taxon>
        <taxon>Moraxellales</taxon>
        <taxon>Moraxellaceae</taxon>
        <taxon>Acinetobacter</taxon>
    </lineage>
</organism>
<gene>
    <name evidence="1" type="ORF">MSG88_06480</name>
</gene>
<proteinExistence type="predicted"/>
<dbReference type="RefSeq" id="WP_228151004.1">
    <property type="nucleotide sequence ID" value="NZ_CP041295.1"/>
</dbReference>
<protein>
    <submittedName>
        <fullName evidence="1">Uncharacterized protein</fullName>
    </submittedName>
</protein>